<dbReference type="InterPro" id="IPR036691">
    <property type="entry name" value="Endo/exonu/phosph_ase_sf"/>
</dbReference>
<dbReference type="EMBL" id="JBDFQZ010000001">
    <property type="protein sequence ID" value="KAK9756126.1"/>
    <property type="molecule type" value="Genomic_DNA"/>
</dbReference>
<evidence type="ECO:0000313" key="3">
    <source>
        <dbReference type="Proteomes" id="UP001443914"/>
    </source>
</evidence>
<comment type="caution">
    <text evidence="2">The sequence shown here is derived from an EMBL/GenBank/DDBJ whole genome shotgun (WGS) entry which is preliminary data.</text>
</comment>
<dbReference type="PANTHER" id="PTHR33710">
    <property type="entry name" value="BNAC02G09200D PROTEIN"/>
    <property type="match status" value="1"/>
</dbReference>
<name>A0AAW1N938_SAPOF</name>
<dbReference type="AlphaFoldDB" id="A0AAW1N938"/>
<accession>A0AAW1N938</accession>
<protein>
    <recommendedName>
        <fullName evidence="1">Endonuclease/exonuclease/phosphatase domain-containing protein</fullName>
    </recommendedName>
</protein>
<keyword evidence="3" id="KW-1185">Reference proteome</keyword>
<dbReference type="InterPro" id="IPR005135">
    <property type="entry name" value="Endo/exonuclease/phosphatase"/>
</dbReference>
<evidence type="ECO:0000313" key="2">
    <source>
        <dbReference type="EMBL" id="KAK9756126.1"/>
    </source>
</evidence>
<dbReference type="GO" id="GO:0003824">
    <property type="term" value="F:catalytic activity"/>
    <property type="evidence" value="ECO:0007669"/>
    <property type="project" value="InterPro"/>
</dbReference>
<proteinExistence type="predicted"/>
<gene>
    <name evidence="2" type="ORF">RND81_01G075300</name>
</gene>
<dbReference type="PANTHER" id="PTHR33710:SF64">
    <property type="entry name" value="ENDONUCLEASE_EXONUCLEASE_PHOSPHATASE DOMAIN-CONTAINING PROTEIN"/>
    <property type="match status" value="1"/>
</dbReference>
<organism evidence="2 3">
    <name type="scientific">Saponaria officinalis</name>
    <name type="common">Common soapwort</name>
    <name type="synonym">Lychnis saponaria</name>
    <dbReference type="NCBI Taxonomy" id="3572"/>
    <lineage>
        <taxon>Eukaryota</taxon>
        <taxon>Viridiplantae</taxon>
        <taxon>Streptophyta</taxon>
        <taxon>Embryophyta</taxon>
        <taxon>Tracheophyta</taxon>
        <taxon>Spermatophyta</taxon>
        <taxon>Magnoliopsida</taxon>
        <taxon>eudicotyledons</taxon>
        <taxon>Gunneridae</taxon>
        <taxon>Pentapetalae</taxon>
        <taxon>Caryophyllales</taxon>
        <taxon>Caryophyllaceae</taxon>
        <taxon>Caryophylleae</taxon>
        <taxon>Saponaria</taxon>
    </lineage>
</organism>
<evidence type="ECO:0000259" key="1">
    <source>
        <dbReference type="Pfam" id="PF03372"/>
    </source>
</evidence>
<dbReference type="Gene3D" id="3.60.10.10">
    <property type="entry name" value="Endonuclease/exonuclease/phosphatase"/>
    <property type="match status" value="1"/>
</dbReference>
<dbReference type="Proteomes" id="UP001443914">
    <property type="component" value="Unassembled WGS sequence"/>
</dbReference>
<dbReference type="Pfam" id="PF03372">
    <property type="entry name" value="Exo_endo_phos"/>
    <property type="match status" value="1"/>
</dbReference>
<dbReference type="SUPFAM" id="SSF56219">
    <property type="entry name" value="DNase I-like"/>
    <property type="match status" value="1"/>
</dbReference>
<reference evidence="2" key="1">
    <citation type="submission" date="2024-03" db="EMBL/GenBank/DDBJ databases">
        <title>WGS assembly of Saponaria officinalis var. Norfolk2.</title>
        <authorList>
            <person name="Jenkins J."/>
            <person name="Shu S."/>
            <person name="Grimwood J."/>
            <person name="Barry K."/>
            <person name="Goodstein D."/>
            <person name="Schmutz J."/>
            <person name="Leebens-Mack J."/>
            <person name="Osbourn A."/>
        </authorList>
    </citation>
    <scope>NUCLEOTIDE SEQUENCE [LARGE SCALE GENOMIC DNA]</scope>
    <source>
        <strain evidence="2">JIC</strain>
    </source>
</reference>
<sequence>MIISAWNIRGFNKSVKHSEVAGFLAQSKVDFCGLLETRVKKGKADSILRKSFTAYNSFCNYNSHYNGRIWLIWHSATTQVTILEEYPQVVHCLLKHHATNRVFYVYVVYGSNNATERQGLWSNLSNFASTVGPWLVIGDFNVIRLDSGSAVYSKLDRVLINAAWSNAFTRTSAQFLPPGLSDHSPSLRFSFLNCWPDHPQFRSLVTEAWNHAVTDNPMFRLMGKLQNVKKELKKLHHHHFAGIKDKVQQRKEELADYYQIQKERQASSAYWKQRAKLHDLKYGDISSQYLYSKIKERHQAQVIGLHQHMLGSSIPVKAIDLSVISNGNMVEASDCASLIRPVSRAKIKLALFAIDSNKSSDIDGFSSGFFKAAWHILEDDFCCAIEDFFRTSFMSKQANASLVSLIPKKPVPQTVKDFRPISCCSVVYKTLSKILTSRLQGVMPKIVVRHSTPCSGTSFRACLLL</sequence>
<feature type="domain" description="Endonuclease/exonuclease/phosphatase" evidence="1">
    <location>
        <begin position="6"/>
        <end position="183"/>
    </location>
</feature>